<feature type="transmembrane region" description="Helical" evidence="2">
    <location>
        <begin position="50"/>
        <end position="68"/>
    </location>
</feature>
<dbReference type="Pfam" id="PF00571">
    <property type="entry name" value="CBS"/>
    <property type="match status" value="2"/>
</dbReference>
<keyword evidence="2" id="KW-1133">Transmembrane helix</keyword>
<protein>
    <submittedName>
        <fullName evidence="4">HPP family protein</fullName>
    </submittedName>
</protein>
<keyword evidence="2" id="KW-0472">Membrane</keyword>
<dbReference type="CDD" id="cd04600">
    <property type="entry name" value="CBS_pair_HPP_assoc"/>
    <property type="match status" value="1"/>
</dbReference>
<proteinExistence type="predicted"/>
<dbReference type="EMBL" id="JBBMQO010000002">
    <property type="protein sequence ID" value="MEM5500755.1"/>
    <property type="molecule type" value="Genomic_DNA"/>
</dbReference>
<keyword evidence="1" id="KW-0129">CBS domain</keyword>
<sequence>MTFVSNMLRSLGPPIGLVSPREALRAGFGALLGLAIAGYFLSLLPIDLQLRLYLIAPFGASAVLLFAVPNSPLAQPWSAIVGNIIAALVGVAVCLSVPDPTLRIALAVGLTIVATSLFRAVHPPAGAVAMTAALNSDAVAELGFQFALTPVAAGTIFLVITATIYAKLTGRRYPFRQFDEPNNYGTQDPAPIERLGLSQDELVEILERYKQSFNLGVEDLARLVGAAEMQAATHRTGPLSADDIMSRNLVTVKPDTVLADIAALFRRHKFTALPVVDHDGHYLGVIFQIHLISRGTQDADNSTLRFSAAMARLLTKKSDRPVLAHEVMDVDGPRATPTTSIGKLLPLMAQGEVDAIPVLEGNSIVGIVTQTDLIAAFARRSLPEKTHI</sequence>
<organism evidence="4 5">
    <name type="scientific">Ahrensia kielensis</name>
    <dbReference type="NCBI Taxonomy" id="76980"/>
    <lineage>
        <taxon>Bacteria</taxon>
        <taxon>Pseudomonadati</taxon>
        <taxon>Pseudomonadota</taxon>
        <taxon>Alphaproteobacteria</taxon>
        <taxon>Hyphomicrobiales</taxon>
        <taxon>Ahrensiaceae</taxon>
        <taxon>Ahrensia</taxon>
    </lineage>
</organism>
<gene>
    <name evidence="4" type="ORF">WNY59_04040</name>
</gene>
<dbReference type="InterPro" id="IPR058581">
    <property type="entry name" value="TM_HPP"/>
</dbReference>
<accession>A0ABU9T3Q1</accession>
<dbReference type="CDD" id="cd02205">
    <property type="entry name" value="CBS_pair_SF"/>
    <property type="match status" value="1"/>
</dbReference>
<evidence type="ECO:0000256" key="1">
    <source>
        <dbReference type="PROSITE-ProRule" id="PRU00703"/>
    </source>
</evidence>
<dbReference type="SUPFAM" id="SSF54631">
    <property type="entry name" value="CBS-domain pair"/>
    <property type="match status" value="1"/>
</dbReference>
<feature type="transmembrane region" description="Helical" evidence="2">
    <location>
        <begin position="104"/>
        <end position="122"/>
    </location>
</feature>
<dbReference type="Proteomes" id="UP001477870">
    <property type="component" value="Unassembled WGS sequence"/>
</dbReference>
<reference evidence="4 5" key="1">
    <citation type="submission" date="2024-03" db="EMBL/GenBank/DDBJ databases">
        <title>Community enrichment and isolation of bacterial strains for fucoidan degradation.</title>
        <authorList>
            <person name="Sichert A."/>
        </authorList>
    </citation>
    <scope>NUCLEOTIDE SEQUENCE [LARGE SCALE GENOMIC DNA]</scope>
    <source>
        <strain evidence="4 5">AS62</strain>
    </source>
</reference>
<keyword evidence="5" id="KW-1185">Reference proteome</keyword>
<feature type="transmembrane region" description="Helical" evidence="2">
    <location>
        <begin position="142"/>
        <end position="166"/>
    </location>
</feature>
<evidence type="ECO:0000313" key="5">
    <source>
        <dbReference type="Proteomes" id="UP001477870"/>
    </source>
</evidence>
<dbReference type="PROSITE" id="PS51371">
    <property type="entry name" value="CBS"/>
    <property type="match status" value="2"/>
</dbReference>
<dbReference type="PANTHER" id="PTHR33741:SF5">
    <property type="entry name" value="TRANSMEMBRANE PROTEIN DDB_G0269096-RELATED"/>
    <property type="match status" value="1"/>
</dbReference>
<evidence type="ECO:0000313" key="4">
    <source>
        <dbReference type="EMBL" id="MEM5500755.1"/>
    </source>
</evidence>
<dbReference type="Pfam" id="PF04982">
    <property type="entry name" value="TM_HPP"/>
    <property type="match status" value="1"/>
</dbReference>
<feature type="transmembrane region" description="Helical" evidence="2">
    <location>
        <begin position="23"/>
        <end position="43"/>
    </location>
</feature>
<feature type="transmembrane region" description="Helical" evidence="2">
    <location>
        <begin position="74"/>
        <end position="97"/>
    </location>
</feature>
<dbReference type="Gene3D" id="3.10.580.10">
    <property type="entry name" value="CBS-domain"/>
    <property type="match status" value="1"/>
</dbReference>
<feature type="domain" description="CBS" evidence="3">
    <location>
        <begin position="328"/>
        <end position="384"/>
    </location>
</feature>
<dbReference type="PANTHER" id="PTHR33741">
    <property type="entry name" value="TRANSMEMBRANE PROTEIN DDB_G0269096-RELATED"/>
    <property type="match status" value="1"/>
</dbReference>
<dbReference type="InterPro" id="IPR007065">
    <property type="entry name" value="HPP"/>
</dbReference>
<comment type="caution">
    <text evidence="4">The sequence shown here is derived from an EMBL/GenBank/DDBJ whole genome shotgun (WGS) entry which is preliminary data.</text>
</comment>
<keyword evidence="2" id="KW-0812">Transmembrane</keyword>
<feature type="domain" description="CBS" evidence="3">
    <location>
        <begin position="245"/>
        <end position="301"/>
    </location>
</feature>
<dbReference type="RefSeq" id="WP_342847076.1">
    <property type="nucleotide sequence ID" value="NZ_JBBMQO010000002.1"/>
</dbReference>
<dbReference type="InterPro" id="IPR046342">
    <property type="entry name" value="CBS_dom_sf"/>
</dbReference>
<name>A0ABU9T3Q1_9HYPH</name>
<dbReference type="InterPro" id="IPR000644">
    <property type="entry name" value="CBS_dom"/>
</dbReference>
<dbReference type="SMART" id="SM00116">
    <property type="entry name" value="CBS"/>
    <property type="match status" value="2"/>
</dbReference>
<evidence type="ECO:0000256" key="2">
    <source>
        <dbReference type="SAM" id="Phobius"/>
    </source>
</evidence>
<evidence type="ECO:0000259" key="3">
    <source>
        <dbReference type="PROSITE" id="PS51371"/>
    </source>
</evidence>